<dbReference type="InterPro" id="IPR004843">
    <property type="entry name" value="Calcineurin-like_PHP"/>
</dbReference>
<dbReference type="Gene3D" id="3.60.21.10">
    <property type="match status" value="1"/>
</dbReference>
<keyword evidence="6" id="KW-1185">Reference proteome</keyword>
<proteinExistence type="predicted"/>
<dbReference type="Proteomes" id="UP001597525">
    <property type="component" value="Unassembled WGS sequence"/>
</dbReference>
<evidence type="ECO:0000256" key="2">
    <source>
        <dbReference type="ARBA" id="ARBA00022801"/>
    </source>
</evidence>
<accession>A0ABW6BMX4</accession>
<reference evidence="6" key="1">
    <citation type="journal article" date="2019" name="Int. J. Syst. Evol. Microbiol.">
        <title>The Global Catalogue of Microorganisms (GCM) 10K type strain sequencing project: providing services to taxonomists for standard genome sequencing and annotation.</title>
        <authorList>
            <consortium name="The Broad Institute Genomics Platform"/>
            <consortium name="The Broad Institute Genome Sequencing Center for Infectious Disease"/>
            <person name="Wu L."/>
            <person name="Ma J."/>
        </authorList>
    </citation>
    <scope>NUCLEOTIDE SEQUENCE [LARGE SCALE GENOMIC DNA]</scope>
    <source>
        <strain evidence="6">KCTC 22814</strain>
    </source>
</reference>
<sequence>MKHFVLSLLIICCFSTFAQEIQRRLILFGDAGEINEEQEGLLEDAANLVISNKTSVFFLGDNIYPLGMGLTKDEAEHTGAILRSQYGAFVQKGSPTYFIAGNHDWDKSGPQGLAKVKAQAAFLKNQGEALVKFLPEPGTAELATLPLTDKVIAVLYDSEYWLFPHHNHPDSALEGVVRETFLKVLRQLIQQNSDKTILLISHHPMQSYGEHAVKFSWRDHLFPLTRKWKSAYVPLPVLGSIYPLLRSTVLRSAEDLPHPHYKRLVRDVYEQVGDHQNVIFISGHDHGLQYIEREGRKQIVSGSGAKTSFISGGKGSKYRHNEQGFCTLDCLDDGSLNLSFYIYSNQQVKKAYEKSITVN</sequence>
<dbReference type="InterPro" id="IPR051558">
    <property type="entry name" value="Metallophosphoesterase_PAP"/>
</dbReference>
<dbReference type="SUPFAM" id="SSF56300">
    <property type="entry name" value="Metallo-dependent phosphatases"/>
    <property type="match status" value="1"/>
</dbReference>
<evidence type="ECO:0000313" key="5">
    <source>
        <dbReference type="EMBL" id="MFD2970187.1"/>
    </source>
</evidence>
<evidence type="ECO:0000256" key="1">
    <source>
        <dbReference type="ARBA" id="ARBA00022729"/>
    </source>
</evidence>
<keyword evidence="2" id="KW-0378">Hydrolase</keyword>
<comment type="caution">
    <text evidence="5">The sequence shown here is derived from an EMBL/GenBank/DDBJ whole genome shotgun (WGS) entry which is preliminary data.</text>
</comment>
<dbReference type="PANTHER" id="PTHR10161">
    <property type="entry name" value="TARTRATE-RESISTANT ACID PHOSPHATASE TYPE 5"/>
    <property type="match status" value="1"/>
</dbReference>
<keyword evidence="1 3" id="KW-0732">Signal</keyword>
<dbReference type="RefSeq" id="WP_320183668.1">
    <property type="nucleotide sequence ID" value="NZ_CP138332.1"/>
</dbReference>
<evidence type="ECO:0000259" key="4">
    <source>
        <dbReference type="Pfam" id="PF00149"/>
    </source>
</evidence>
<dbReference type="Pfam" id="PF00149">
    <property type="entry name" value="Metallophos"/>
    <property type="match status" value="1"/>
</dbReference>
<gene>
    <name evidence="5" type="ORF">ACFS7Y_22540</name>
</gene>
<feature type="chain" id="PRO_5045419768" evidence="3">
    <location>
        <begin position="19"/>
        <end position="359"/>
    </location>
</feature>
<protein>
    <submittedName>
        <fullName evidence="5">Metallophosphoesterase</fullName>
    </submittedName>
</protein>
<evidence type="ECO:0000313" key="6">
    <source>
        <dbReference type="Proteomes" id="UP001597525"/>
    </source>
</evidence>
<organism evidence="5 6">
    <name type="scientific">Sphingobacterium bambusae</name>
    <dbReference type="NCBI Taxonomy" id="662858"/>
    <lineage>
        <taxon>Bacteria</taxon>
        <taxon>Pseudomonadati</taxon>
        <taxon>Bacteroidota</taxon>
        <taxon>Sphingobacteriia</taxon>
        <taxon>Sphingobacteriales</taxon>
        <taxon>Sphingobacteriaceae</taxon>
        <taxon>Sphingobacterium</taxon>
    </lineage>
</organism>
<name>A0ABW6BMX4_9SPHI</name>
<dbReference type="PANTHER" id="PTHR10161:SF14">
    <property type="entry name" value="TARTRATE-RESISTANT ACID PHOSPHATASE TYPE 5"/>
    <property type="match status" value="1"/>
</dbReference>
<dbReference type="InterPro" id="IPR029052">
    <property type="entry name" value="Metallo-depent_PP-like"/>
</dbReference>
<feature type="signal peptide" evidence="3">
    <location>
        <begin position="1"/>
        <end position="18"/>
    </location>
</feature>
<evidence type="ECO:0000256" key="3">
    <source>
        <dbReference type="SAM" id="SignalP"/>
    </source>
</evidence>
<dbReference type="EMBL" id="JBHUPB010000015">
    <property type="protein sequence ID" value="MFD2970187.1"/>
    <property type="molecule type" value="Genomic_DNA"/>
</dbReference>
<feature type="domain" description="Calcineurin-like phosphoesterase" evidence="4">
    <location>
        <begin position="24"/>
        <end position="211"/>
    </location>
</feature>